<dbReference type="Gene3D" id="3.40.640.10">
    <property type="entry name" value="Type I PLP-dependent aspartate aminotransferase-like (Major domain)"/>
    <property type="match status" value="1"/>
</dbReference>
<comment type="catalytic activity">
    <reaction evidence="18">
        <text>N(omega),N(omega)-dimethyl-L-arginine + pyruvate = 5-(3,3-dimethylguanidino)-2-oxopentanoate + L-alanine</text>
        <dbReference type="Rhea" id="RHEA:77303"/>
        <dbReference type="ChEBI" id="CHEBI:15361"/>
        <dbReference type="ChEBI" id="CHEBI:57972"/>
        <dbReference type="ChEBI" id="CHEBI:58326"/>
        <dbReference type="ChEBI" id="CHEBI:197301"/>
    </reaction>
</comment>
<evidence type="ECO:0000256" key="35">
    <source>
        <dbReference type="ARBA" id="ARBA00048760"/>
    </source>
</evidence>
<evidence type="ECO:0000256" key="20">
    <source>
        <dbReference type="ARBA" id="ARBA00043726"/>
    </source>
</evidence>
<comment type="catalytic activity">
    <reaction evidence="27">
        <text>2-oxopentanoate + N(omega),N(omega)-dimethyl-L-arginine = 5-(3,3-dimethylguanidino)-2-oxopentanoate + L-2-aminopentanoate</text>
        <dbReference type="Rhea" id="RHEA:77359"/>
        <dbReference type="ChEBI" id="CHEBI:28644"/>
        <dbReference type="ChEBI" id="CHEBI:58326"/>
        <dbReference type="ChEBI" id="CHEBI:58441"/>
        <dbReference type="ChEBI" id="CHEBI:197301"/>
    </reaction>
</comment>
<comment type="subunit">
    <text evidence="4">Homotetramer.</text>
</comment>
<comment type="catalytic activity">
    <reaction evidence="34">
        <text>N(omega),N(omega)-dimethyl-L-arginine + 2-oxobutanoate = 5-(3,3-dimethylguanidino)-2-oxopentanoate + (2S)-2-aminobutanoate</text>
        <dbReference type="Rhea" id="RHEA:77351"/>
        <dbReference type="ChEBI" id="CHEBI:16763"/>
        <dbReference type="ChEBI" id="CHEBI:58326"/>
        <dbReference type="ChEBI" id="CHEBI:74359"/>
        <dbReference type="ChEBI" id="CHEBI:197301"/>
    </reaction>
</comment>
<dbReference type="Gene3D" id="3.90.1150.10">
    <property type="entry name" value="Aspartate Aminotransferase, domain 1"/>
    <property type="match status" value="1"/>
</dbReference>
<dbReference type="GO" id="GO:0008453">
    <property type="term" value="F:alanine-glyoxylate transaminase activity"/>
    <property type="evidence" value="ECO:0007669"/>
    <property type="project" value="UniProtKB-EC"/>
</dbReference>
<keyword evidence="6" id="KW-0032">Aminotransferase</keyword>
<evidence type="ECO:0000256" key="25">
    <source>
        <dbReference type="ARBA" id="ARBA00043798"/>
    </source>
</evidence>
<dbReference type="GO" id="GO:0047305">
    <property type="term" value="F:(R)-3-amino-2-methylpropionate-pyruvate transaminase activity"/>
    <property type="evidence" value="ECO:0007669"/>
    <property type="project" value="UniProtKB-EC"/>
</dbReference>
<evidence type="ECO:0000256" key="1">
    <source>
        <dbReference type="ARBA" id="ARBA00001933"/>
    </source>
</evidence>
<protein>
    <recommendedName>
        <fullName evidence="13">Alanine--glyoxylate aminotransferase 2, mitochondrial</fullName>
        <ecNumber evidence="28">2.6.1.18</ecNumber>
        <ecNumber evidence="12">2.6.1.40</ecNumber>
        <ecNumber evidence="5">2.6.1.44</ecNumber>
    </recommendedName>
    <alternativeName>
        <fullName evidence="14">(R)-3-amino-2-methylpropionate--pyruvate transaminase</fullName>
    </alternativeName>
    <alternativeName>
        <fullName evidence="16">Beta-ALAAT II</fullName>
    </alternativeName>
    <alternativeName>
        <fullName evidence="17">Beta-alanine-pyruvate aminotransferase</fullName>
    </alternativeName>
    <alternativeName>
        <fullName evidence="30">D-3-aminoisobutyrate-pyruvate aminotransferase</fullName>
    </alternativeName>
    <alternativeName>
        <fullName evidence="15">D-AIBAT</fullName>
    </alternativeName>
    <alternativeName>
        <fullName evidence="29">D-beta-aminoisobutyrate-pyruvate aminotransferase</fullName>
    </alternativeName>
</protein>
<evidence type="ECO:0000256" key="38">
    <source>
        <dbReference type="ARBA" id="ARBA00058068"/>
    </source>
</evidence>
<keyword evidence="40" id="KW-1185">Reference proteome</keyword>
<keyword evidence="8" id="KW-0663">Pyridoxal phosphate</keyword>
<dbReference type="InterPro" id="IPR015424">
    <property type="entry name" value="PyrdxlP-dep_Trfase"/>
</dbReference>
<evidence type="ECO:0000256" key="23">
    <source>
        <dbReference type="ARBA" id="ARBA00043758"/>
    </source>
</evidence>
<evidence type="ECO:0000256" key="29">
    <source>
        <dbReference type="ARBA" id="ARBA00044257"/>
    </source>
</evidence>
<dbReference type="InterPro" id="IPR005814">
    <property type="entry name" value="Aminotrans_3"/>
</dbReference>
<comment type="similarity">
    <text evidence="3">Belongs to the class-III pyridoxal-phosphate-dependent aminotransferase family.</text>
</comment>
<comment type="catalytic activity">
    <reaction evidence="25">
        <text>N(omega),N('omega)-dimethyl-L-arginine + pyruvate = 5-(3,3'-dimethylguanidino)-2-oxopentanoate + L-alanine</text>
        <dbReference type="Rhea" id="RHEA:77307"/>
        <dbReference type="ChEBI" id="CHEBI:15361"/>
        <dbReference type="ChEBI" id="CHEBI:57972"/>
        <dbReference type="ChEBI" id="CHEBI:197308"/>
        <dbReference type="ChEBI" id="CHEBI:197310"/>
    </reaction>
</comment>
<comment type="subcellular location">
    <subcellularLocation>
        <location evidence="2">Mitochondrion</location>
    </subcellularLocation>
</comment>
<comment type="catalytic activity">
    <reaction evidence="26">
        <text>3-oxopropanoate + L-alanine = beta-alanine + pyruvate</text>
        <dbReference type="Rhea" id="RHEA:14077"/>
        <dbReference type="ChEBI" id="CHEBI:15361"/>
        <dbReference type="ChEBI" id="CHEBI:33190"/>
        <dbReference type="ChEBI" id="CHEBI:57966"/>
        <dbReference type="ChEBI" id="CHEBI:57972"/>
        <dbReference type="EC" id="2.6.1.18"/>
    </reaction>
    <physiologicalReaction direction="right-to-left" evidence="26">
        <dbReference type="Rhea" id="RHEA:14079"/>
    </physiologicalReaction>
</comment>
<evidence type="ECO:0000256" key="27">
    <source>
        <dbReference type="ARBA" id="ARBA00043826"/>
    </source>
</evidence>
<evidence type="ECO:0000256" key="14">
    <source>
        <dbReference type="ARBA" id="ARBA00041662"/>
    </source>
</evidence>
<evidence type="ECO:0000256" key="8">
    <source>
        <dbReference type="ARBA" id="ARBA00022898"/>
    </source>
</evidence>
<comment type="catalytic activity">
    <reaction evidence="33">
        <text>2-oxohexanoate + N(omega),N(omega)-dimethyl-L-arginine = L-2-aminohexanoate + 5-(3,3-dimethylguanidino)-2-oxopentanoate</text>
        <dbReference type="Rhea" id="RHEA:77363"/>
        <dbReference type="ChEBI" id="CHEBI:35177"/>
        <dbReference type="ChEBI" id="CHEBI:58326"/>
        <dbReference type="ChEBI" id="CHEBI:58455"/>
        <dbReference type="ChEBI" id="CHEBI:197301"/>
    </reaction>
</comment>
<dbReference type="AlphaFoldDB" id="A0AAV8WWM3"/>
<name>A0AAV8WWM3_9CUCU</name>
<dbReference type="PROSITE" id="PS00600">
    <property type="entry name" value="AA_TRANSFER_CLASS_3"/>
    <property type="match status" value="1"/>
</dbReference>
<dbReference type="GO" id="GO:0016223">
    <property type="term" value="F:beta-alanine:pyruvate transaminase activity"/>
    <property type="evidence" value="ECO:0007669"/>
    <property type="project" value="UniProtKB-EC"/>
</dbReference>
<dbReference type="InterPro" id="IPR015421">
    <property type="entry name" value="PyrdxlP-dep_Trfase_major"/>
</dbReference>
<comment type="catalytic activity">
    <reaction evidence="23">
        <text>N(omega)-methyl-L-arginine + pyruvate = 5-(3-methylguanidino)-2-oxopentanoate + L-alanine</text>
        <dbReference type="Rhea" id="RHEA:77319"/>
        <dbReference type="ChEBI" id="CHEBI:15361"/>
        <dbReference type="ChEBI" id="CHEBI:57972"/>
        <dbReference type="ChEBI" id="CHEBI:114953"/>
        <dbReference type="ChEBI" id="CHEBI:197314"/>
    </reaction>
</comment>
<evidence type="ECO:0000256" key="16">
    <source>
        <dbReference type="ARBA" id="ARBA00042611"/>
    </source>
</evidence>
<evidence type="ECO:0000256" key="7">
    <source>
        <dbReference type="ARBA" id="ARBA00022679"/>
    </source>
</evidence>
<organism evidence="39 40">
    <name type="scientific">Rhamnusium bicolor</name>
    <dbReference type="NCBI Taxonomy" id="1586634"/>
    <lineage>
        <taxon>Eukaryota</taxon>
        <taxon>Metazoa</taxon>
        <taxon>Ecdysozoa</taxon>
        <taxon>Arthropoda</taxon>
        <taxon>Hexapoda</taxon>
        <taxon>Insecta</taxon>
        <taxon>Pterygota</taxon>
        <taxon>Neoptera</taxon>
        <taxon>Endopterygota</taxon>
        <taxon>Coleoptera</taxon>
        <taxon>Polyphaga</taxon>
        <taxon>Cucujiformia</taxon>
        <taxon>Chrysomeloidea</taxon>
        <taxon>Cerambycidae</taxon>
        <taxon>Lepturinae</taxon>
        <taxon>Rhagiini</taxon>
        <taxon>Rhamnusium</taxon>
    </lineage>
</organism>
<dbReference type="EC" id="2.6.1.18" evidence="28"/>
<evidence type="ECO:0000256" key="13">
    <source>
        <dbReference type="ARBA" id="ARBA00039862"/>
    </source>
</evidence>
<evidence type="ECO:0000256" key="24">
    <source>
        <dbReference type="ARBA" id="ARBA00043777"/>
    </source>
</evidence>
<dbReference type="SUPFAM" id="SSF53383">
    <property type="entry name" value="PLP-dependent transferases"/>
    <property type="match status" value="1"/>
</dbReference>
<dbReference type="GO" id="GO:0019481">
    <property type="term" value="P:L-alanine catabolic process, by transamination"/>
    <property type="evidence" value="ECO:0007669"/>
    <property type="project" value="TreeGrafter"/>
</dbReference>
<comment type="catalytic activity">
    <reaction evidence="11">
        <text>glyoxylate + L-alanine = glycine + pyruvate</text>
        <dbReference type="Rhea" id="RHEA:24248"/>
        <dbReference type="ChEBI" id="CHEBI:15361"/>
        <dbReference type="ChEBI" id="CHEBI:36655"/>
        <dbReference type="ChEBI" id="CHEBI:57305"/>
        <dbReference type="ChEBI" id="CHEBI:57972"/>
        <dbReference type="EC" id="2.6.1.44"/>
    </reaction>
    <physiologicalReaction direction="left-to-right" evidence="11">
        <dbReference type="Rhea" id="RHEA:24249"/>
    </physiologicalReaction>
</comment>
<dbReference type="EMBL" id="JANEYF010004587">
    <property type="protein sequence ID" value="KAJ8930667.1"/>
    <property type="molecule type" value="Genomic_DNA"/>
</dbReference>
<evidence type="ECO:0000256" key="17">
    <source>
        <dbReference type="ARBA" id="ARBA00042669"/>
    </source>
</evidence>
<comment type="catalytic activity">
    <reaction evidence="32">
        <text>L-ornithine + glyoxylate = 5-amino-2-oxopentanoate + glycine</text>
        <dbReference type="Rhea" id="RHEA:77331"/>
        <dbReference type="ChEBI" id="CHEBI:36655"/>
        <dbReference type="ChEBI" id="CHEBI:46911"/>
        <dbReference type="ChEBI" id="CHEBI:57305"/>
        <dbReference type="ChEBI" id="CHEBI:58802"/>
    </reaction>
</comment>
<evidence type="ECO:0000256" key="18">
    <source>
        <dbReference type="ARBA" id="ARBA00043669"/>
    </source>
</evidence>
<evidence type="ECO:0000256" key="6">
    <source>
        <dbReference type="ARBA" id="ARBA00022576"/>
    </source>
</evidence>
<evidence type="ECO:0000256" key="34">
    <source>
        <dbReference type="ARBA" id="ARBA00048560"/>
    </source>
</evidence>
<comment type="catalytic activity">
    <reaction evidence="35">
        <text>N(omega)-methyl-L-arginine + glyoxylate = 5-(3-methylguanidino)-2-oxopentanoate + glycine</text>
        <dbReference type="Rhea" id="RHEA:77323"/>
        <dbReference type="ChEBI" id="CHEBI:36655"/>
        <dbReference type="ChEBI" id="CHEBI:57305"/>
        <dbReference type="ChEBI" id="CHEBI:114953"/>
        <dbReference type="ChEBI" id="CHEBI:197314"/>
    </reaction>
</comment>
<dbReference type="PANTHER" id="PTHR45688">
    <property type="match status" value="1"/>
</dbReference>
<dbReference type="InterPro" id="IPR049704">
    <property type="entry name" value="Aminotrans_3_PPA_site"/>
</dbReference>
<comment type="catalytic activity">
    <reaction evidence="22">
        <text>2-oxobutanoate + L-alanine = (2S)-2-aminobutanoate + pyruvate</text>
        <dbReference type="Rhea" id="RHEA:77355"/>
        <dbReference type="ChEBI" id="CHEBI:15361"/>
        <dbReference type="ChEBI" id="CHEBI:16763"/>
        <dbReference type="ChEBI" id="CHEBI:57972"/>
        <dbReference type="ChEBI" id="CHEBI:74359"/>
        <dbReference type="EC" id="2.6.1.44"/>
    </reaction>
</comment>
<comment type="catalytic activity">
    <reaction evidence="20">
        <text>(R)-3-amino-2-methylpropanoate + pyruvate = 2-methyl-3-oxopropanoate + L-alanine</text>
        <dbReference type="Rhea" id="RHEA:18393"/>
        <dbReference type="ChEBI" id="CHEBI:15361"/>
        <dbReference type="ChEBI" id="CHEBI:57700"/>
        <dbReference type="ChEBI" id="CHEBI:57731"/>
        <dbReference type="ChEBI" id="CHEBI:57972"/>
        <dbReference type="EC" id="2.6.1.40"/>
    </reaction>
    <physiologicalReaction direction="left-to-right" evidence="20">
        <dbReference type="Rhea" id="RHEA:18394"/>
    </physiologicalReaction>
</comment>
<comment type="catalytic activity">
    <reaction evidence="24">
        <text>L-ornithine + pyruvate = 5-amino-2-oxopentanoate + L-alanine</text>
        <dbReference type="Rhea" id="RHEA:77327"/>
        <dbReference type="ChEBI" id="CHEBI:15361"/>
        <dbReference type="ChEBI" id="CHEBI:46911"/>
        <dbReference type="ChEBI" id="CHEBI:57972"/>
        <dbReference type="ChEBI" id="CHEBI:58802"/>
    </reaction>
</comment>
<evidence type="ECO:0000256" key="30">
    <source>
        <dbReference type="ARBA" id="ARBA00044258"/>
    </source>
</evidence>
<gene>
    <name evidence="39" type="ORF">NQ314_016508</name>
</gene>
<dbReference type="GO" id="GO:0030170">
    <property type="term" value="F:pyridoxal phosphate binding"/>
    <property type="evidence" value="ECO:0007669"/>
    <property type="project" value="InterPro"/>
</dbReference>
<evidence type="ECO:0000256" key="4">
    <source>
        <dbReference type="ARBA" id="ARBA00011881"/>
    </source>
</evidence>
<evidence type="ECO:0000256" key="5">
    <source>
        <dbReference type="ARBA" id="ARBA00013049"/>
    </source>
</evidence>
<evidence type="ECO:0000256" key="33">
    <source>
        <dbReference type="ARBA" id="ARBA00048500"/>
    </source>
</evidence>
<dbReference type="GO" id="GO:0009436">
    <property type="term" value="P:glyoxylate catabolic process"/>
    <property type="evidence" value="ECO:0007669"/>
    <property type="project" value="TreeGrafter"/>
</dbReference>
<evidence type="ECO:0000256" key="19">
    <source>
        <dbReference type="ARBA" id="ARBA00043679"/>
    </source>
</evidence>
<evidence type="ECO:0000256" key="37">
    <source>
        <dbReference type="ARBA" id="ARBA00049480"/>
    </source>
</evidence>
<comment type="catalytic activity">
    <reaction evidence="21">
        <text>N(omega),N(omega)-dimethyl-L-arginine + oxaloacetate = 5-(3,3-dimethylguanidino)-2-oxopentanoate + L-aspartate</text>
        <dbReference type="Rhea" id="RHEA:77343"/>
        <dbReference type="ChEBI" id="CHEBI:16452"/>
        <dbReference type="ChEBI" id="CHEBI:29991"/>
        <dbReference type="ChEBI" id="CHEBI:58326"/>
        <dbReference type="ChEBI" id="CHEBI:197301"/>
    </reaction>
</comment>
<keyword evidence="9" id="KW-0809">Transit peptide</keyword>
<evidence type="ECO:0000256" key="11">
    <source>
        <dbReference type="ARBA" id="ARBA00033660"/>
    </source>
</evidence>
<comment type="caution">
    <text evidence="39">The sequence shown here is derived from an EMBL/GenBank/DDBJ whole genome shotgun (WGS) entry which is preliminary data.</text>
</comment>
<comment type="catalytic activity">
    <reaction evidence="19">
        <text>(2S)-2-aminobutanoate + glyoxylate = 2-oxobutanoate + glycine</text>
        <dbReference type="Rhea" id="RHEA:77339"/>
        <dbReference type="ChEBI" id="CHEBI:16763"/>
        <dbReference type="ChEBI" id="CHEBI:36655"/>
        <dbReference type="ChEBI" id="CHEBI:57305"/>
        <dbReference type="ChEBI" id="CHEBI:74359"/>
    </reaction>
</comment>
<evidence type="ECO:0000256" key="3">
    <source>
        <dbReference type="ARBA" id="ARBA00008954"/>
    </source>
</evidence>
<evidence type="ECO:0000313" key="40">
    <source>
        <dbReference type="Proteomes" id="UP001162156"/>
    </source>
</evidence>
<evidence type="ECO:0000256" key="28">
    <source>
        <dbReference type="ARBA" id="ARBA00044055"/>
    </source>
</evidence>
<comment type="catalytic activity">
    <reaction evidence="37">
        <text>N(omega),N('omega)-dimethyl-L-arginine + glyoxylate = 5-(3,3'-dimethylguanidino)-2-oxopentanoate + glycine</text>
        <dbReference type="Rhea" id="RHEA:77315"/>
        <dbReference type="ChEBI" id="CHEBI:36655"/>
        <dbReference type="ChEBI" id="CHEBI:57305"/>
        <dbReference type="ChEBI" id="CHEBI:197308"/>
        <dbReference type="ChEBI" id="CHEBI:197310"/>
    </reaction>
</comment>
<evidence type="ECO:0000256" key="15">
    <source>
        <dbReference type="ARBA" id="ARBA00041845"/>
    </source>
</evidence>
<dbReference type="EC" id="2.6.1.40" evidence="12"/>
<comment type="cofactor">
    <cofactor evidence="1">
        <name>pyridoxal 5'-phosphate</name>
        <dbReference type="ChEBI" id="CHEBI:597326"/>
    </cofactor>
</comment>
<dbReference type="GO" id="GO:0005739">
    <property type="term" value="C:mitochondrion"/>
    <property type="evidence" value="ECO:0007669"/>
    <property type="project" value="UniProtKB-SubCell"/>
</dbReference>
<dbReference type="PANTHER" id="PTHR45688:SF3">
    <property type="entry name" value="ALANINE--GLYOXYLATE AMINOTRANSFERASE 2, MITOCHONDRIAL"/>
    <property type="match status" value="1"/>
</dbReference>
<reference evidence="39" key="1">
    <citation type="journal article" date="2023" name="Insect Mol. Biol.">
        <title>Genome sequencing provides insights into the evolution of gene families encoding plant cell wall-degrading enzymes in longhorned beetles.</title>
        <authorList>
            <person name="Shin N.R."/>
            <person name="Okamura Y."/>
            <person name="Kirsch R."/>
            <person name="Pauchet Y."/>
        </authorList>
    </citation>
    <scope>NUCLEOTIDE SEQUENCE</scope>
    <source>
        <strain evidence="39">RBIC_L_NR</strain>
    </source>
</reference>
<dbReference type="InterPro" id="IPR015422">
    <property type="entry name" value="PyrdxlP-dep_Trfase_small"/>
</dbReference>
<dbReference type="Proteomes" id="UP001162156">
    <property type="component" value="Unassembled WGS sequence"/>
</dbReference>
<comment type="function">
    <text evidence="38">Multifunctional aminotransferase with a broad substrate specificity. Catalyzes the conversion of glyoxylate to glycine using alanine as the amino donor. Catalyzes metabolism of not L- but the D-isomer of D-beta-aminoisobutyric acid to generate 2-methyl-3-oxopropanoate and alanine. Catalyzes the transfer of the amino group from beta-alanine to pyruvate to yield L-alanine and 3-oxopropanoate. Can metabolize NG-monomethyl-L-arginine (NMMA), asymmetric NG,NG-dimethyl-L-arginine (ADMA) and symmetric NG,N'G-dimethyl-L-arginine (SDMA). ADMA is a potent inhibitor of nitric-oxide (NO) synthase, and this activity provides mechanism through which the kidney regulates blood pressure.</text>
</comment>
<comment type="catalytic activity">
    <reaction evidence="31">
        <text>N(omega),N(omega)-dimethyl-L-arginine + glyoxylate = 5-(3,3-dimethylguanidino)-2-oxopentanoate + glycine</text>
        <dbReference type="Rhea" id="RHEA:77311"/>
        <dbReference type="ChEBI" id="CHEBI:36655"/>
        <dbReference type="ChEBI" id="CHEBI:57305"/>
        <dbReference type="ChEBI" id="CHEBI:58326"/>
        <dbReference type="ChEBI" id="CHEBI:197301"/>
    </reaction>
</comment>
<evidence type="ECO:0000256" key="22">
    <source>
        <dbReference type="ARBA" id="ARBA00043751"/>
    </source>
</evidence>
<evidence type="ECO:0000256" key="10">
    <source>
        <dbReference type="ARBA" id="ARBA00023128"/>
    </source>
</evidence>
<dbReference type="CDD" id="cd00610">
    <property type="entry name" value="OAT_like"/>
    <property type="match status" value="1"/>
</dbReference>
<dbReference type="EC" id="2.6.1.44" evidence="5"/>
<accession>A0AAV8WWM3</accession>
<evidence type="ECO:0000256" key="21">
    <source>
        <dbReference type="ARBA" id="ARBA00043749"/>
    </source>
</evidence>
<keyword evidence="10" id="KW-0496">Mitochondrion</keyword>
<proteinExistence type="inferred from homology"/>
<evidence type="ECO:0000256" key="26">
    <source>
        <dbReference type="ARBA" id="ARBA00043825"/>
    </source>
</evidence>
<evidence type="ECO:0000256" key="9">
    <source>
        <dbReference type="ARBA" id="ARBA00022946"/>
    </source>
</evidence>
<evidence type="ECO:0000256" key="2">
    <source>
        <dbReference type="ARBA" id="ARBA00004173"/>
    </source>
</evidence>
<keyword evidence="7" id="KW-0808">Transferase</keyword>
<sequence length="282" mass="30940">MNPDVYNGIWGGNNCRDSPVQTDRVCSCSDECEAGTKYVEQFQEELDYNIGKNNIAAFWAESIQGVGGTVQYPKNYIKRVHDIVKKQGGLFVSDEVQTGFGRTGDHFWGFEMHGIVPDIVTMAKGIGNGFPLAAVATTPEVAQSLTKATHFNTFGGNPVSCTVGITVLDIIKEEKLQENSKEIGTYLLLELGKLKSQLPIIGDVRGKGLMIGVELVSDNESRKPLNPQTFLKFWEYCLDQGLIIGKGGLYGNVLRIKPPMCITKEDADFTVKVIESAARHVC</sequence>
<dbReference type="Pfam" id="PF00202">
    <property type="entry name" value="Aminotran_3"/>
    <property type="match status" value="1"/>
</dbReference>
<evidence type="ECO:0000256" key="12">
    <source>
        <dbReference type="ARBA" id="ARBA00039130"/>
    </source>
</evidence>
<evidence type="ECO:0000256" key="36">
    <source>
        <dbReference type="ARBA" id="ARBA00048916"/>
    </source>
</evidence>
<evidence type="ECO:0000256" key="32">
    <source>
        <dbReference type="ARBA" id="ARBA00048264"/>
    </source>
</evidence>
<comment type="catalytic activity">
    <reaction evidence="36">
        <text>oxaloacetate + L-alanine = L-aspartate + pyruvate</text>
        <dbReference type="Rhea" id="RHEA:77347"/>
        <dbReference type="ChEBI" id="CHEBI:15361"/>
        <dbReference type="ChEBI" id="CHEBI:16452"/>
        <dbReference type="ChEBI" id="CHEBI:29991"/>
        <dbReference type="ChEBI" id="CHEBI:57972"/>
    </reaction>
</comment>
<evidence type="ECO:0000313" key="39">
    <source>
        <dbReference type="EMBL" id="KAJ8930667.1"/>
    </source>
</evidence>
<evidence type="ECO:0000256" key="31">
    <source>
        <dbReference type="ARBA" id="ARBA00047892"/>
    </source>
</evidence>